<evidence type="ECO:0000313" key="2">
    <source>
        <dbReference type="EMBL" id="KAH7144132.1"/>
    </source>
</evidence>
<name>A0A9P9EUD7_9HYPO</name>
<dbReference type="EMBL" id="JAGMUU010000010">
    <property type="protein sequence ID" value="KAH7144132.1"/>
    <property type="molecule type" value="Genomic_DNA"/>
</dbReference>
<comment type="caution">
    <text evidence="2">The sequence shown here is derived from an EMBL/GenBank/DDBJ whole genome shotgun (WGS) entry which is preliminary data.</text>
</comment>
<feature type="transmembrane region" description="Helical" evidence="1">
    <location>
        <begin position="483"/>
        <end position="503"/>
    </location>
</feature>
<evidence type="ECO:0000313" key="3">
    <source>
        <dbReference type="Proteomes" id="UP000717696"/>
    </source>
</evidence>
<keyword evidence="1" id="KW-0812">Transmembrane</keyword>
<accession>A0A9P9EUD7</accession>
<proteinExistence type="predicted"/>
<sequence length="532" mass="61166">MTQEVQELSSFCGSQTLQDLELGSVNIPSTEAYLDDRTTEGCRSDRQRPPGPLSMRQLYLELKEPRFPSYRQHRAKDQDTDVVKNNLVHPVPCQNADRRLIFQTDLNPWGAMALVYTASQREAPKIYGMVNRHLTFESFIGVRNVGSKQFPLYEFAFDLPYFAWRTTPFDTKPDDAKSRGRDRPLRNVQDLSFLSMSRSSSARASLTDYLCEAHTSVLISAIDSRRNISYAFVDSYFDDEEERESAKDYFDYPPDIDDYCDSDSNDGEDQYLEHDLIQSDPLTRGQFDTNMPLQDPWRYFWAAFKARMEAVEGEWRIVVKNAEDRIKRHIDSAPLDNGPFSLISTEEHCAWIRQTKRLLGRMIKTLEGLIKDWKRFQAQETFSQDAVAREFSDVQNSFQRLEKCVWKLKCLQKECNDFSEVVTLYMAAVANRGSEIQTGFARFGFTVAIIMLVVQLPVTLSSGIYSMQADAIPQFLRPTKHSFVALTGSLAGAVSLVSLLIHFRHIGITLWRTCFQLEASTNREDIHILKEE</sequence>
<gene>
    <name evidence="2" type="ORF">B0J13DRAFT_622710</name>
</gene>
<protein>
    <submittedName>
        <fullName evidence="2">Uncharacterized protein</fullName>
    </submittedName>
</protein>
<keyword evidence="1" id="KW-0472">Membrane</keyword>
<feature type="transmembrane region" description="Helical" evidence="1">
    <location>
        <begin position="440"/>
        <end position="458"/>
    </location>
</feature>
<dbReference type="Proteomes" id="UP000717696">
    <property type="component" value="Unassembled WGS sequence"/>
</dbReference>
<reference evidence="2" key="1">
    <citation type="journal article" date="2021" name="Nat. Commun.">
        <title>Genetic determinants of endophytism in the Arabidopsis root mycobiome.</title>
        <authorList>
            <person name="Mesny F."/>
            <person name="Miyauchi S."/>
            <person name="Thiergart T."/>
            <person name="Pickel B."/>
            <person name="Atanasova L."/>
            <person name="Karlsson M."/>
            <person name="Huettel B."/>
            <person name="Barry K.W."/>
            <person name="Haridas S."/>
            <person name="Chen C."/>
            <person name="Bauer D."/>
            <person name="Andreopoulos W."/>
            <person name="Pangilinan J."/>
            <person name="LaButti K."/>
            <person name="Riley R."/>
            <person name="Lipzen A."/>
            <person name="Clum A."/>
            <person name="Drula E."/>
            <person name="Henrissat B."/>
            <person name="Kohler A."/>
            <person name="Grigoriev I.V."/>
            <person name="Martin F.M."/>
            <person name="Hacquard S."/>
        </authorList>
    </citation>
    <scope>NUCLEOTIDE SEQUENCE</scope>
    <source>
        <strain evidence="2">MPI-CAGE-AT-0021</strain>
    </source>
</reference>
<dbReference type="AlphaFoldDB" id="A0A9P9EUD7"/>
<keyword evidence="3" id="KW-1185">Reference proteome</keyword>
<keyword evidence="1" id="KW-1133">Transmembrane helix</keyword>
<organism evidence="2 3">
    <name type="scientific">Dactylonectria estremocensis</name>
    <dbReference type="NCBI Taxonomy" id="1079267"/>
    <lineage>
        <taxon>Eukaryota</taxon>
        <taxon>Fungi</taxon>
        <taxon>Dikarya</taxon>
        <taxon>Ascomycota</taxon>
        <taxon>Pezizomycotina</taxon>
        <taxon>Sordariomycetes</taxon>
        <taxon>Hypocreomycetidae</taxon>
        <taxon>Hypocreales</taxon>
        <taxon>Nectriaceae</taxon>
        <taxon>Dactylonectria</taxon>
    </lineage>
</organism>
<evidence type="ECO:0000256" key="1">
    <source>
        <dbReference type="SAM" id="Phobius"/>
    </source>
</evidence>
<dbReference type="OrthoDB" id="10071171at2759"/>